<comment type="caution">
    <text evidence="2">The sequence shown here is derived from an EMBL/GenBank/DDBJ whole genome shotgun (WGS) entry which is preliminary data.</text>
</comment>
<keyword evidence="3" id="KW-1185">Reference proteome</keyword>
<feature type="region of interest" description="Disordered" evidence="1">
    <location>
        <begin position="1"/>
        <end position="25"/>
    </location>
</feature>
<organism evidence="2 3">
    <name type="scientific">Streptomyces cirratus</name>
    <dbReference type="NCBI Taxonomy" id="68187"/>
    <lineage>
        <taxon>Bacteria</taxon>
        <taxon>Bacillati</taxon>
        <taxon>Actinomycetota</taxon>
        <taxon>Actinomycetes</taxon>
        <taxon>Kitasatosporales</taxon>
        <taxon>Streptomycetaceae</taxon>
        <taxon>Streptomyces</taxon>
    </lineage>
</organism>
<dbReference type="EMBL" id="BMVP01000010">
    <property type="protein sequence ID" value="GHB71714.1"/>
    <property type="molecule type" value="Genomic_DNA"/>
</dbReference>
<accession>A0ABQ3EXJ9</accession>
<proteinExistence type="predicted"/>
<evidence type="ECO:0000313" key="2">
    <source>
        <dbReference type="EMBL" id="GHB71714.1"/>
    </source>
</evidence>
<gene>
    <name evidence="2" type="ORF">GCM10010347_47550</name>
</gene>
<protein>
    <recommendedName>
        <fullName evidence="4">Transposase</fullName>
    </recommendedName>
</protein>
<sequence length="109" mass="11650">MEGLLAAAGMGDLEAVPGEDRGQRGGDVVVVLDEQQSHGAPSSVGPWRTAWPPCIHADADSHVKRVPVLRVFRYAPGTRKKRRARERIAVAHGAYPGEAGSLCSILPQM</sequence>
<reference evidence="3" key="1">
    <citation type="journal article" date="2019" name="Int. J. Syst. Evol. Microbiol.">
        <title>The Global Catalogue of Microorganisms (GCM) 10K type strain sequencing project: providing services to taxonomists for standard genome sequencing and annotation.</title>
        <authorList>
            <consortium name="The Broad Institute Genomics Platform"/>
            <consortium name="The Broad Institute Genome Sequencing Center for Infectious Disease"/>
            <person name="Wu L."/>
            <person name="Ma J."/>
        </authorList>
    </citation>
    <scope>NUCLEOTIDE SEQUENCE [LARGE SCALE GENOMIC DNA]</scope>
    <source>
        <strain evidence="3">JCM 4738</strain>
    </source>
</reference>
<evidence type="ECO:0008006" key="4">
    <source>
        <dbReference type="Google" id="ProtNLM"/>
    </source>
</evidence>
<evidence type="ECO:0000313" key="3">
    <source>
        <dbReference type="Proteomes" id="UP000642673"/>
    </source>
</evidence>
<name>A0ABQ3EXJ9_9ACTN</name>
<dbReference type="Proteomes" id="UP000642673">
    <property type="component" value="Unassembled WGS sequence"/>
</dbReference>
<evidence type="ECO:0000256" key="1">
    <source>
        <dbReference type="SAM" id="MobiDB-lite"/>
    </source>
</evidence>